<keyword evidence="1" id="KW-0863">Zinc-finger</keyword>
<dbReference type="SUPFAM" id="SSF56672">
    <property type="entry name" value="DNA/RNA polymerases"/>
    <property type="match status" value="1"/>
</dbReference>
<dbReference type="PROSITE" id="PS50158">
    <property type="entry name" value="ZF_CCHC"/>
    <property type="match status" value="2"/>
</dbReference>
<dbReference type="SUPFAM" id="SSF57756">
    <property type="entry name" value="Retrovirus zinc finger-like domains"/>
    <property type="match status" value="1"/>
</dbReference>
<keyword evidence="1" id="KW-0479">Metal-binding</keyword>
<dbReference type="SUPFAM" id="SSF56219">
    <property type="entry name" value="DNase I-like"/>
    <property type="match status" value="1"/>
</dbReference>
<evidence type="ECO:0000259" key="2">
    <source>
        <dbReference type="PROSITE" id="PS50158"/>
    </source>
</evidence>
<dbReference type="PANTHER" id="PTHR19446">
    <property type="entry name" value="REVERSE TRANSCRIPTASES"/>
    <property type="match status" value="1"/>
</dbReference>
<feature type="domain" description="Reverse transcriptase" evidence="3">
    <location>
        <begin position="726"/>
        <end position="965"/>
    </location>
</feature>
<evidence type="ECO:0000256" key="1">
    <source>
        <dbReference type="PROSITE-ProRule" id="PRU00047"/>
    </source>
</evidence>
<accession>A0A9Q1HKB1</accession>
<dbReference type="Gene3D" id="4.10.60.10">
    <property type="entry name" value="Zinc finger, CCHC-type"/>
    <property type="match status" value="2"/>
</dbReference>
<comment type="caution">
    <text evidence="4">The sequence shown here is derived from an EMBL/GenBank/DDBJ whole genome shotgun (WGS) entry which is preliminary data.</text>
</comment>
<organism evidence="4 5">
    <name type="scientific">Holothuria leucospilota</name>
    <name type="common">Black long sea cucumber</name>
    <name type="synonym">Mertensiothuria leucospilota</name>
    <dbReference type="NCBI Taxonomy" id="206669"/>
    <lineage>
        <taxon>Eukaryota</taxon>
        <taxon>Metazoa</taxon>
        <taxon>Echinodermata</taxon>
        <taxon>Eleutherozoa</taxon>
        <taxon>Echinozoa</taxon>
        <taxon>Holothuroidea</taxon>
        <taxon>Aspidochirotacea</taxon>
        <taxon>Aspidochirotida</taxon>
        <taxon>Holothuriidae</taxon>
        <taxon>Holothuria</taxon>
    </lineage>
</organism>
<dbReference type="OrthoDB" id="6160583at2759"/>
<feature type="domain" description="CCHC-type" evidence="2">
    <location>
        <begin position="158"/>
        <end position="173"/>
    </location>
</feature>
<dbReference type="GO" id="GO:0008270">
    <property type="term" value="F:zinc ion binding"/>
    <property type="evidence" value="ECO:0007669"/>
    <property type="project" value="UniProtKB-KW"/>
</dbReference>
<evidence type="ECO:0000259" key="3">
    <source>
        <dbReference type="PROSITE" id="PS50878"/>
    </source>
</evidence>
<dbReference type="CDD" id="cd01650">
    <property type="entry name" value="RT_nLTR_like"/>
    <property type="match status" value="1"/>
</dbReference>
<evidence type="ECO:0008006" key="6">
    <source>
        <dbReference type="Google" id="ProtNLM"/>
    </source>
</evidence>
<feature type="domain" description="CCHC-type" evidence="2">
    <location>
        <begin position="122"/>
        <end position="137"/>
    </location>
</feature>
<dbReference type="PROSITE" id="PS50878">
    <property type="entry name" value="RT_POL"/>
    <property type="match status" value="1"/>
</dbReference>
<keyword evidence="1" id="KW-0862">Zinc</keyword>
<reference evidence="4" key="1">
    <citation type="submission" date="2021-10" db="EMBL/GenBank/DDBJ databases">
        <title>Tropical sea cucumber genome reveals ecological adaptation and Cuvierian tubules defense mechanism.</title>
        <authorList>
            <person name="Chen T."/>
        </authorList>
    </citation>
    <scope>NUCLEOTIDE SEQUENCE</scope>
    <source>
        <strain evidence="4">Nanhai2018</strain>
        <tissue evidence="4">Muscle</tissue>
    </source>
</reference>
<dbReference type="Gene3D" id="3.60.10.10">
    <property type="entry name" value="Endonuclease/exonuclease/phosphatase"/>
    <property type="match status" value="1"/>
</dbReference>
<dbReference type="Pfam" id="PF03372">
    <property type="entry name" value="Exo_endo_phos"/>
    <property type="match status" value="1"/>
</dbReference>
<evidence type="ECO:0000313" key="5">
    <source>
        <dbReference type="Proteomes" id="UP001152320"/>
    </source>
</evidence>
<dbReference type="SMART" id="SM00343">
    <property type="entry name" value="ZnF_C2HC"/>
    <property type="match status" value="3"/>
</dbReference>
<dbReference type="GO" id="GO:0003676">
    <property type="term" value="F:nucleic acid binding"/>
    <property type="evidence" value="ECO:0007669"/>
    <property type="project" value="InterPro"/>
</dbReference>
<name>A0A9Q1HKB1_HOLLE</name>
<dbReference type="GO" id="GO:0003824">
    <property type="term" value="F:catalytic activity"/>
    <property type="evidence" value="ECO:0007669"/>
    <property type="project" value="InterPro"/>
</dbReference>
<proteinExistence type="predicted"/>
<dbReference type="InterPro" id="IPR001878">
    <property type="entry name" value="Znf_CCHC"/>
</dbReference>
<dbReference type="InterPro" id="IPR036875">
    <property type="entry name" value="Znf_CCHC_sf"/>
</dbReference>
<dbReference type="Proteomes" id="UP001152320">
    <property type="component" value="Chromosome 1"/>
</dbReference>
<dbReference type="InterPro" id="IPR005135">
    <property type="entry name" value="Endo/exonuclease/phosphatase"/>
</dbReference>
<keyword evidence="5" id="KW-1185">Reference proteome</keyword>
<gene>
    <name evidence="4" type="ORF">HOLleu_01523</name>
</gene>
<sequence length="1348" mass="152047">MLQALAARNTYDLKFRSDAARVKGVSCLKGVEGLTVTPYDRSVAVTVLYLNFEVDQRLVARVLSQYGTVSDMRWCKYGSGELAGIFNGKRQCRMELDRDIPSFLFIGGSKAHIRYFGQPRTCFKCGQEGHEARSCPNRRCGRCLQVGHDKAECPNEVRCNLCGEEGHVSGACPTSYSAHASADVEQAPEPSQAGPEYSTQELEEAAQEVEQDFLASKQCEGVLRLPRRTPHHPPHQHQWKLIGWQWRRTFSSPQTLSLLCQMVGSLPQSLLQRIHLPGRAGLICETHIVNEDDVHTWSFAWGGGLHASFGSTTSCGSVILVSPRWTPLVGKVDSDHEGRLVCITIRHPSGKFFLCNVYAPNRPSDRRDFFMTLPSFVPGSAPCILAGDFNCVPDTQLDRMSTCTSSGCGVGTSELDMFVKNHDMVDVWRAQHPGLSVFTWHRPDGTDASRLDRVYSPPALSPSDCEVVTCPISDHDAVTVSFQPPDSWPTGRGFWKMNTDILTEADYSEQFEARYKGWRTLRPAFSTDLEWWDDVKSRIKQFTVGYCVARARRKREEFLSLCSRERNGDTSALHVIQQYLDQKLRGARVRARVHCVEGEEKPTIKFYRDVTKYAIDRRIRAVRDVHGTVQKDPLDILEVFKTFYDQLYTRADVDEGLQDSLLDNIDKTPSKEQNDGLGSPLTVEELWKAVAKMKGGKAPGSDGIPVEFYKRFWSTVGHDLRDVFASAFLAGSLSPSQRTGVITLLPKSGDPLEPKNKRPITLLNVDYKILAKALCNRLGTVMLDLVGSFQTCAEKAFDMVDHGFLFKILKKFCLNPVFVKWTSLLYNSVYSRVIVNGLPSDPFRVQRGVRQGCPLSPLLYVLFSESLARAFQVEPLFRPFHIPGGAKVKCLQYADDVTCVVSDLASFRALTGTLSTFQRATGARLNTTKTKGLRLGKWRSKQLPFAASWVDDAIKINGIWFGYGSPESLTWNEKVDLVEARLKDFGDRYICLLGKVTVINRFVYPLLWYPGTVLAAPEGVLVRLERAVFRFLWSGKTELVRRKVGYQVPRQGGLGLVHFPSKLRFLLTKCVFSAVESQMPFAYFVRYWGGLSFRWFFPTLFSNSVPHSWRPTKAYSQMRETLRIMSTVGDVLQSSAGDQYRAIFDDLVGQVQPNDYASGPEVWRVVHSRTLDHRRRDLLWRIAHDAIVTNLKRLRWRLGAGICPRTGCTGWESVPHVFWQCGFVAPLWEWFQALADRLTFCNTWAVSQDYALYGLSPPPCNTSVRGILAFVSASIKLALWRDRCNIVFRGEGKPADVVLASVRTEIKLRVEADFVRLPRSTFGRCYNQKIVMGMMEFQVLVRGSNYSC</sequence>
<dbReference type="InterPro" id="IPR036691">
    <property type="entry name" value="Endo/exonu/phosph_ase_sf"/>
</dbReference>
<evidence type="ECO:0000313" key="4">
    <source>
        <dbReference type="EMBL" id="KAJ8048990.1"/>
    </source>
</evidence>
<dbReference type="Pfam" id="PF00078">
    <property type="entry name" value="RVT_1"/>
    <property type="match status" value="1"/>
</dbReference>
<protein>
    <recommendedName>
        <fullName evidence="6">Reverse transcriptase</fullName>
    </recommendedName>
</protein>
<dbReference type="CDD" id="cd09076">
    <property type="entry name" value="L1-EN"/>
    <property type="match status" value="1"/>
</dbReference>
<dbReference type="Pfam" id="PF00098">
    <property type="entry name" value="zf-CCHC"/>
    <property type="match status" value="1"/>
</dbReference>
<dbReference type="EMBL" id="JAIZAY010000001">
    <property type="protein sequence ID" value="KAJ8048990.1"/>
    <property type="molecule type" value="Genomic_DNA"/>
</dbReference>
<dbReference type="InterPro" id="IPR000477">
    <property type="entry name" value="RT_dom"/>
</dbReference>
<dbReference type="InterPro" id="IPR043502">
    <property type="entry name" value="DNA/RNA_pol_sf"/>
</dbReference>